<evidence type="ECO:0000256" key="6">
    <source>
        <dbReference type="ARBA" id="ARBA00023163"/>
    </source>
</evidence>
<organism evidence="9 10">
    <name type="scientific">Jiella endophytica</name>
    <dbReference type="NCBI Taxonomy" id="2558362"/>
    <lineage>
        <taxon>Bacteria</taxon>
        <taxon>Pseudomonadati</taxon>
        <taxon>Pseudomonadota</taxon>
        <taxon>Alphaproteobacteria</taxon>
        <taxon>Hyphomicrobiales</taxon>
        <taxon>Aurantimonadaceae</taxon>
        <taxon>Jiella</taxon>
    </lineage>
</organism>
<keyword evidence="3" id="KW-0677">Repeat</keyword>
<dbReference type="CDD" id="cd16321">
    <property type="entry name" value="MraZ_C"/>
    <property type="match status" value="1"/>
</dbReference>
<dbReference type="InterPro" id="IPR020603">
    <property type="entry name" value="MraZ_dom"/>
</dbReference>
<keyword evidence="5 7" id="KW-0238">DNA-binding</keyword>
<comment type="caution">
    <text evidence="9">The sequence shown here is derived from an EMBL/GenBank/DDBJ whole genome shotgun (WGS) entry which is preliminary data.</text>
</comment>
<evidence type="ECO:0000256" key="4">
    <source>
        <dbReference type="ARBA" id="ARBA00023015"/>
    </source>
</evidence>
<keyword evidence="10" id="KW-1185">Reference proteome</keyword>
<dbReference type="InterPro" id="IPR035644">
    <property type="entry name" value="MraZ_C"/>
</dbReference>
<accession>A0A4Y8RCK2</accession>
<dbReference type="GO" id="GO:0003700">
    <property type="term" value="F:DNA-binding transcription factor activity"/>
    <property type="evidence" value="ECO:0007669"/>
    <property type="project" value="UniProtKB-UniRule"/>
</dbReference>
<dbReference type="PANTHER" id="PTHR34701">
    <property type="entry name" value="TRANSCRIPTIONAL REGULATOR MRAZ"/>
    <property type="match status" value="1"/>
</dbReference>
<dbReference type="GO" id="GO:0005737">
    <property type="term" value="C:cytoplasm"/>
    <property type="evidence" value="ECO:0007669"/>
    <property type="project" value="UniProtKB-UniRule"/>
</dbReference>
<evidence type="ECO:0000256" key="2">
    <source>
        <dbReference type="ARBA" id="ARBA00022490"/>
    </source>
</evidence>
<comment type="similarity">
    <text evidence="7">Belongs to the MraZ family.</text>
</comment>
<dbReference type="EMBL" id="SOZD01000006">
    <property type="protein sequence ID" value="TFF19735.1"/>
    <property type="molecule type" value="Genomic_DNA"/>
</dbReference>
<keyword evidence="2 7" id="KW-0963">Cytoplasm</keyword>
<protein>
    <recommendedName>
        <fullName evidence="1 7">Transcriptional regulator MraZ</fullName>
    </recommendedName>
</protein>
<dbReference type="GO" id="GO:0000976">
    <property type="term" value="F:transcription cis-regulatory region binding"/>
    <property type="evidence" value="ECO:0007669"/>
    <property type="project" value="TreeGrafter"/>
</dbReference>
<dbReference type="Proteomes" id="UP000298179">
    <property type="component" value="Unassembled WGS sequence"/>
</dbReference>
<name>A0A4Y8RCK2_9HYPH</name>
<comment type="subcellular location">
    <subcellularLocation>
        <location evidence="7">Cytoplasm</location>
        <location evidence="7">Nucleoid</location>
    </subcellularLocation>
</comment>
<dbReference type="HAMAP" id="MF_01008">
    <property type="entry name" value="MraZ"/>
    <property type="match status" value="1"/>
</dbReference>
<evidence type="ECO:0000259" key="8">
    <source>
        <dbReference type="PROSITE" id="PS51740"/>
    </source>
</evidence>
<dbReference type="PROSITE" id="PS51740">
    <property type="entry name" value="SPOVT_ABRB"/>
    <property type="match status" value="2"/>
</dbReference>
<sequence>MNRFLSSFVHNVDAKGRVSVPSSFRQVIASRGIQELFAMRSLSQPAIDVGGAELMEHFEAQMEAMDPFSDLYQEMAIYAYGDGAYLKFDTEGRILMTDFIRAHTGISDRVAFVGMKNSFQLWEPERFEAFRGALREKLRDRLTRDRGASASVETPE</sequence>
<dbReference type="InterPro" id="IPR003444">
    <property type="entry name" value="MraZ"/>
</dbReference>
<reference evidence="9 10" key="1">
    <citation type="submission" date="2019-03" db="EMBL/GenBank/DDBJ databases">
        <title>Jiella endophytica sp. nov., a novel endophytic bacterium isolated from root of Ficus microcarpa Linn. f.</title>
        <authorList>
            <person name="Tuo L."/>
        </authorList>
    </citation>
    <scope>NUCLEOTIDE SEQUENCE [LARGE SCALE GENOMIC DNA]</scope>
    <source>
        <strain evidence="9 10">CBS5Q-3</strain>
    </source>
</reference>
<gene>
    <name evidence="7 9" type="primary">mraZ</name>
    <name evidence="9" type="ORF">E3C22_18780</name>
</gene>
<dbReference type="AlphaFoldDB" id="A0A4Y8RCK2"/>
<evidence type="ECO:0000256" key="1">
    <source>
        <dbReference type="ARBA" id="ARBA00013860"/>
    </source>
</evidence>
<evidence type="ECO:0000256" key="5">
    <source>
        <dbReference type="ARBA" id="ARBA00023125"/>
    </source>
</evidence>
<dbReference type="InterPro" id="IPR007159">
    <property type="entry name" value="SpoVT-AbrB_dom"/>
</dbReference>
<keyword evidence="4 7" id="KW-0805">Transcription regulation</keyword>
<proteinExistence type="inferred from homology"/>
<comment type="subunit">
    <text evidence="7">Forms oligomers.</text>
</comment>
<dbReference type="GO" id="GO:2000143">
    <property type="term" value="P:negative regulation of DNA-templated transcription initiation"/>
    <property type="evidence" value="ECO:0007669"/>
    <property type="project" value="TreeGrafter"/>
</dbReference>
<dbReference type="InterPro" id="IPR035642">
    <property type="entry name" value="MraZ_N"/>
</dbReference>
<evidence type="ECO:0000256" key="7">
    <source>
        <dbReference type="HAMAP-Rule" id="MF_01008"/>
    </source>
</evidence>
<dbReference type="Pfam" id="PF02381">
    <property type="entry name" value="MraZ"/>
    <property type="match status" value="1"/>
</dbReference>
<dbReference type="OrthoDB" id="9807753at2"/>
<evidence type="ECO:0000256" key="3">
    <source>
        <dbReference type="ARBA" id="ARBA00022737"/>
    </source>
</evidence>
<evidence type="ECO:0000313" key="10">
    <source>
        <dbReference type="Proteomes" id="UP000298179"/>
    </source>
</evidence>
<dbReference type="SUPFAM" id="SSF89447">
    <property type="entry name" value="AbrB/MazE/MraZ-like"/>
    <property type="match status" value="1"/>
</dbReference>
<dbReference type="GO" id="GO:0009295">
    <property type="term" value="C:nucleoid"/>
    <property type="evidence" value="ECO:0007669"/>
    <property type="project" value="UniProtKB-SubCell"/>
</dbReference>
<evidence type="ECO:0000313" key="9">
    <source>
        <dbReference type="EMBL" id="TFF19735.1"/>
    </source>
</evidence>
<feature type="domain" description="SpoVT-AbrB" evidence="8">
    <location>
        <begin position="7"/>
        <end position="54"/>
    </location>
</feature>
<dbReference type="InterPro" id="IPR038619">
    <property type="entry name" value="MraZ_sf"/>
</dbReference>
<dbReference type="CDD" id="cd16320">
    <property type="entry name" value="MraZ_N"/>
    <property type="match status" value="1"/>
</dbReference>
<dbReference type="InterPro" id="IPR037914">
    <property type="entry name" value="SpoVT-AbrB_sf"/>
</dbReference>
<dbReference type="PANTHER" id="PTHR34701:SF1">
    <property type="entry name" value="TRANSCRIPTIONAL REGULATOR MRAZ"/>
    <property type="match status" value="1"/>
</dbReference>
<keyword evidence="6 7" id="KW-0804">Transcription</keyword>
<dbReference type="NCBIfam" id="NF001477">
    <property type="entry name" value="PRK00326.2-4"/>
    <property type="match status" value="1"/>
</dbReference>
<dbReference type="Gene3D" id="3.40.1550.20">
    <property type="entry name" value="Transcriptional regulator MraZ domain"/>
    <property type="match status" value="1"/>
</dbReference>
<feature type="domain" description="SpoVT-AbrB" evidence="8">
    <location>
        <begin position="83"/>
        <end position="126"/>
    </location>
</feature>
<dbReference type="RefSeq" id="WP_134763416.1">
    <property type="nucleotide sequence ID" value="NZ_SOZD01000006.1"/>
</dbReference>